<reference evidence="3" key="2">
    <citation type="journal article" date="2022" name="Microb. Genom.">
        <title>A chromosome-scale genome assembly of the tomato pathogen Cladosporium fulvum reveals a compartmentalized genome architecture and the presence of a dispensable chromosome.</title>
        <authorList>
            <person name="Zaccaron A.Z."/>
            <person name="Chen L.H."/>
            <person name="Samaras A."/>
            <person name="Stergiopoulos I."/>
        </authorList>
    </citation>
    <scope>NUCLEOTIDE SEQUENCE</scope>
    <source>
        <strain evidence="3">Race5_Kim</strain>
    </source>
</reference>
<feature type="transmembrane region" description="Helical" evidence="2">
    <location>
        <begin position="34"/>
        <end position="57"/>
    </location>
</feature>
<feature type="compositionally biased region" description="Polar residues" evidence="1">
    <location>
        <begin position="651"/>
        <end position="669"/>
    </location>
</feature>
<feature type="region of interest" description="Disordered" evidence="1">
    <location>
        <begin position="501"/>
        <end position="621"/>
    </location>
</feature>
<feature type="compositionally biased region" description="Low complexity" evidence="1">
    <location>
        <begin position="504"/>
        <end position="517"/>
    </location>
</feature>
<dbReference type="OrthoDB" id="3649524at2759"/>
<reference evidence="3" key="1">
    <citation type="submission" date="2021-12" db="EMBL/GenBank/DDBJ databases">
        <authorList>
            <person name="Zaccaron A."/>
            <person name="Stergiopoulos I."/>
        </authorList>
    </citation>
    <scope>NUCLEOTIDE SEQUENCE</scope>
    <source>
        <strain evidence="3">Race5_Kim</strain>
    </source>
</reference>
<dbReference type="Proteomes" id="UP000756132">
    <property type="component" value="Chromosome 12"/>
</dbReference>
<evidence type="ECO:0000313" key="3">
    <source>
        <dbReference type="EMBL" id="UJO24563.1"/>
    </source>
</evidence>
<dbReference type="EMBL" id="CP090174">
    <property type="protein sequence ID" value="UJO24563.1"/>
    <property type="molecule type" value="Genomic_DNA"/>
</dbReference>
<evidence type="ECO:0000256" key="1">
    <source>
        <dbReference type="SAM" id="MobiDB-lite"/>
    </source>
</evidence>
<feature type="compositionally biased region" description="Polar residues" evidence="1">
    <location>
        <begin position="527"/>
        <end position="544"/>
    </location>
</feature>
<protein>
    <submittedName>
        <fullName evidence="3">Uncharacterized protein</fullName>
    </submittedName>
</protein>
<proteinExistence type="predicted"/>
<dbReference type="GeneID" id="71993738"/>
<keyword evidence="2" id="KW-0472">Membrane</keyword>
<dbReference type="KEGG" id="ffu:CLAFUR5_13860"/>
<organism evidence="3 4">
    <name type="scientific">Passalora fulva</name>
    <name type="common">Tomato leaf mold</name>
    <name type="synonym">Cladosporium fulvum</name>
    <dbReference type="NCBI Taxonomy" id="5499"/>
    <lineage>
        <taxon>Eukaryota</taxon>
        <taxon>Fungi</taxon>
        <taxon>Dikarya</taxon>
        <taxon>Ascomycota</taxon>
        <taxon>Pezizomycotina</taxon>
        <taxon>Dothideomycetes</taxon>
        <taxon>Dothideomycetidae</taxon>
        <taxon>Mycosphaerellales</taxon>
        <taxon>Mycosphaerellaceae</taxon>
        <taxon>Fulvia</taxon>
    </lineage>
</organism>
<dbReference type="RefSeq" id="XP_047768929.1">
    <property type="nucleotide sequence ID" value="XM_047913008.1"/>
</dbReference>
<accession>A0A9Q8UW21</accession>
<feature type="region of interest" description="Disordered" evidence="1">
    <location>
        <begin position="645"/>
        <end position="681"/>
    </location>
</feature>
<keyword evidence="2" id="KW-1133">Transmembrane helix</keyword>
<dbReference type="AlphaFoldDB" id="A0A9Q8UW21"/>
<keyword evidence="4" id="KW-1185">Reference proteome</keyword>
<name>A0A9Q8UW21_PASFU</name>
<evidence type="ECO:0000256" key="2">
    <source>
        <dbReference type="SAM" id="Phobius"/>
    </source>
</evidence>
<sequence>MPPALRRSSLQTLPGCWKVVAGTGPFVALRLQHYALIMPPICLSALCQLVFLLLVLLHNAAALKFYTNPTSLLSHHSTPDTTRISSIEGSQIRDLGSYILQGLDNGHTTADARTTTTALGAQHANQTSQTSNLGTVTSKASYSRASFTSPTPMRSDVWNVTSSFNAKPEAVSKARKCWSDIMTWSSSSAAWWNEHVANRTWPMTSTEEPDKYLTSWTKTIYPPDVSTYKLCDGTPRVNARPTTLSSYYNTTTTTYTRTFAAVPTFRPQPCDPSPQDCHIWYADSSIKQLNENALLKQCGNPAHGTNGPCVFGIKGAVELIYFPVETLGSNGSLCTGNGSTLPATPTGTGPNKITTLGHTFTSGSAYISIQSLSAYIDGFFYTVGPTFTDLILTLASSEVSTQCGGIRNHATQMKWEDLNWPVPASAYSCQDRCGHGRLEDQVAGTTPTQCSTIWSDVNPLLAIPTMITDLAPEFSTCIIESNGNLANFWFDPPIALQPAAAKATPTLSSQPSTTPASVGDSPIKPTPDSTATFGITEPITTTVENVPPPPSQSAGPAYPSSADAAHPSSINVESPNGPDVSLGHSSASRLDVKPTMQHSGPEPVESDAADDHPISQSPTSVVAPVAAPPALSVLTEALSTYTSSSALSNAPNTEGGQSVSQGTLPNLSNGLPDPTDAAGGAIFTFDPVETSKPTATTVNDSPEVPVIPGLSVSTDSKGWIVVSPSGHTATATHQASGGTLPSITGISVPQPLIFTAQDPGGNPRTVVIDGQAVPADGAITFLGQTISHVRSGLAIIPAPTSEITGLAPTVLQAGDLTLTAKPVSGDPNAVVIHDTTLTQGGSAATISGQIVTQASDGLHLIGPSSTIPFSPTTPASKTSSSAPVEIYVLGSVTMSATPDPHYVNGWLVDGTSLSYETGSIVIDGLTITHAWGAMEISGTEMSTVGVAKTATSLPSVKIHTLTRGTSTKSEESTAAVATSEVAASSVGARLQRGDAVLLTMLLTIMSIIVI</sequence>
<evidence type="ECO:0000313" key="4">
    <source>
        <dbReference type="Proteomes" id="UP000756132"/>
    </source>
</evidence>
<gene>
    <name evidence="3" type="ORF">CLAFUR5_13860</name>
</gene>
<keyword evidence="2" id="KW-0812">Transmembrane</keyword>